<comment type="caution">
    <text evidence="2">The sequence shown here is derived from an EMBL/GenBank/DDBJ whole genome shotgun (WGS) entry which is preliminary data.</text>
</comment>
<dbReference type="PANTHER" id="PTHR45691">
    <property type="entry name" value="PROTEIN DIAPHANOUS"/>
    <property type="match status" value="1"/>
</dbReference>
<gene>
    <name evidence="2" type="ORF">TeGR_g8120</name>
</gene>
<dbReference type="Proteomes" id="UP001165060">
    <property type="component" value="Unassembled WGS sequence"/>
</dbReference>
<dbReference type="InterPro" id="IPR051412">
    <property type="entry name" value="Formin_Homology_Diaphanous_sf"/>
</dbReference>
<feature type="compositionally biased region" description="Low complexity" evidence="1">
    <location>
        <begin position="64"/>
        <end position="78"/>
    </location>
</feature>
<proteinExistence type="predicted"/>
<feature type="region of interest" description="Disordered" evidence="1">
    <location>
        <begin position="411"/>
        <end position="438"/>
    </location>
</feature>
<evidence type="ECO:0000313" key="2">
    <source>
        <dbReference type="EMBL" id="GMI37819.1"/>
    </source>
</evidence>
<evidence type="ECO:0000313" key="3">
    <source>
        <dbReference type="Proteomes" id="UP001165060"/>
    </source>
</evidence>
<sequence>MSPPAFLAAEAALAERLLSAASAISDANLLEYVDEEAAGAGAAAEDAAAPNAAPAPPPPPPKPAQASFSELLSELRSLPPRPPPHRADAPPSPLPPSPLPSAVWSSVGPVLAEALSQQGRFLTEDLVDHLRKNHTVDKNHAVDANHGVDGQDRPLDGQDRPPDAPPLPSAPPSPPPLPSAPSALSEYKALLSLLLHLSSLLPPLDQHDLSQELLSLNTPVCANELAKVSAAGVAAVLMMATSLARLNEELSSPDPPPAPRPRRLIAAVAAALLVASDSLYPTHLMDDSASEASGFDIPEDAEPEPDKDLEARAIEGYFLELATELVSLCPPLFERLPDPTPPALAAPLLRAELGAVGLATAAFEHLPPPSSSAPLLAASLAVLSSSEHLSVGDAVLRFPLRLRQRRLSRAGAGSDLDASSSSSSDPDAPPPPFSAPSLIASAPFSRSPRWSPPGAALLARACLLEPGAAGLEPFAGPHLLDLGLPHAALLIREGEERMEDVDGGLRDAAGGE</sequence>
<feature type="region of interest" description="Disordered" evidence="1">
    <location>
        <begin position="38"/>
        <end position="100"/>
    </location>
</feature>
<evidence type="ECO:0000256" key="1">
    <source>
        <dbReference type="SAM" id="MobiDB-lite"/>
    </source>
</evidence>
<feature type="compositionally biased region" description="Pro residues" evidence="1">
    <location>
        <begin position="53"/>
        <end position="63"/>
    </location>
</feature>
<feature type="compositionally biased region" description="Low complexity" evidence="1">
    <location>
        <begin position="38"/>
        <end position="52"/>
    </location>
</feature>
<feature type="compositionally biased region" description="Pro residues" evidence="1">
    <location>
        <begin position="163"/>
        <end position="179"/>
    </location>
</feature>
<feature type="compositionally biased region" description="Pro residues" evidence="1">
    <location>
        <begin position="90"/>
        <end position="99"/>
    </location>
</feature>
<reference evidence="2 3" key="1">
    <citation type="journal article" date="2023" name="Commun. Biol.">
        <title>Genome analysis of Parmales, the sister group of diatoms, reveals the evolutionary specialization of diatoms from phago-mixotrophs to photoautotrophs.</title>
        <authorList>
            <person name="Ban H."/>
            <person name="Sato S."/>
            <person name="Yoshikawa S."/>
            <person name="Yamada K."/>
            <person name="Nakamura Y."/>
            <person name="Ichinomiya M."/>
            <person name="Sato N."/>
            <person name="Blanc-Mathieu R."/>
            <person name="Endo H."/>
            <person name="Kuwata A."/>
            <person name="Ogata H."/>
        </authorList>
    </citation>
    <scope>NUCLEOTIDE SEQUENCE [LARGE SCALE GENOMIC DNA]</scope>
</reference>
<feature type="compositionally biased region" description="Basic and acidic residues" evidence="1">
    <location>
        <begin position="149"/>
        <end position="162"/>
    </location>
</feature>
<dbReference type="PANTHER" id="PTHR45691:SF6">
    <property type="entry name" value="PROTEIN DIAPHANOUS"/>
    <property type="match status" value="1"/>
</dbReference>
<feature type="region of interest" description="Disordered" evidence="1">
    <location>
        <begin position="137"/>
        <end position="181"/>
    </location>
</feature>
<name>A0ABQ6N1X7_9STRA</name>
<dbReference type="EMBL" id="BRYB01001996">
    <property type="protein sequence ID" value="GMI37819.1"/>
    <property type="molecule type" value="Genomic_DNA"/>
</dbReference>
<organism evidence="2 3">
    <name type="scientific">Tetraparma gracilis</name>
    <dbReference type="NCBI Taxonomy" id="2962635"/>
    <lineage>
        <taxon>Eukaryota</taxon>
        <taxon>Sar</taxon>
        <taxon>Stramenopiles</taxon>
        <taxon>Ochrophyta</taxon>
        <taxon>Bolidophyceae</taxon>
        <taxon>Parmales</taxon>
        <taxon>Triparmaceae</taxon>
        <taxon>Tetraparma</taxon>
    </lineage>
</organism>
<feature type="compositionally biased region" description="Low complexity" evidence="1">
    <location>
        <begin position="411"/>
        <end position="426"/>
    </location>
</feature>
<protein>
    <submittedName>
        <fullName evidence="2">Uncharacterized protein</fullName>
    </submittedName>
</protein>
<keyword evidence="3" id="KW-1185">Reference proteome</keyword>
<accession>A0ABQ6N1X7</accession>
<feature type="non-terminal residue" evidence="2">
    <location>
        <position position="512"/>
    </location>
</feature>